<dbReference type="GeneID" id="29003380"/>
<gene>
    <name evidence="1" type="ORF">PHYBLDRAFT_71463</name>
</gene>
<evidence type="ECO:0000313" key="1">
    <source>
        <dbReference type="EMBL" id="OAD74269.1"/>
    </source>
</evidence>
<proteinExistence type="predicted"/>
<dbReference type="VEuPathDB" id="FungiDB:PHYBLDRAFT_71463"/>
<keyword evidence="2" id="KW-1185">Reference proteome</keyword>
<sequence length="103" mass="11762">MVSIVAGYARPEEELQVDKDCESIVNNRLAKSGIHTFIVTSLSTFQTPKLSIMYRSIEDMLPSGSASLPRKLEEEETCLVIRISLDLFSNPQPWQRFSFKTYM</sequence>
<dbReference type="RefSeq" id="XP_018292309.1">
    <property type="nucleotide sequence ID" value="XM_018442474.1"/>
</dbReference>
<dbReference type="Proteomes" id="UP000077315">
    <property type="component" value="Unassembled WGS sequence"/>
</dbReference>
<organism evidence="1 2">
    <name type="scientific">Phycomyces blakesleeanus (strain ATCC 8743b / DSM 1359 / FGSC 10004 / NBRC 33097 / NRRL 1555)</name>
    <dbReference type="NCBI Taxonomy" id="763407"/>
    <lineage>
        <taxon>Eukaryota</taxon>
        <taxon>Fungi</taxon>
        <taxon>Fungi incertae sedis</taxon>
        <taxon>Mucoromycota</taxon>
        <taxon>Mucoromycotina</taxon>
        <taxon>Mucoromycetes</taxon>
        <taxon>Mucorales</taxon>
        <taxon>Phycomycetaceae</taxon>
        <taxon>Phycomyces</taxon>
    </lineage>
</organism>
<reference evidence="2" key="1">
    <citation type="submission" date="2015-06" db="EMBL/GenBank/DDBJ databases">
        <title>Expansion of signal transduction pathways in fungi by whole-genome duplication.</title>
        <authorList>
            <consortium name="DOE Joint Genome Institute"/>
            <person name="Corrochano L.M."/>
            <person name="Kuo A."/>
            <person name="Marcet-Houben M."/>
            <person name="Polaino S."/>
            <person name="Salamov A."/>
            <person name="Villalobos J.M."/>
            <person name="Alvarez M.I."/>
            <person name="Avalos J."/>
            <person name="Benito E.P."/>
            <person name="Benoit I."/>
            <person name="Burger G."/>
            <person name="Camino L.P."/>
            <person name="Canovas D."/>
            <person name="Cerda-Olmedo E."/>
            <person name="Cheng J.-F."/>
            <person name="Dominguez A."/>
            <person name="Elias M."/>
            <person name="Eslava A.P."/>
            <person name="Glaser F."/>
            <person name="Grimwood J."/>
            <person name="Gutierrez G."/>
            <person name="Heitman J."/>
            <person name="Henrissat B."/>
            <person name="Iturriaga E.A."/>
            <person name="Lang B.F."/>
            <person name="Lavin J.L."/>
            <person name="Lee S."/>
            <person name="Li W."/>
            <person name="Lindquist E."/>
            <person name="Lopez-Garcia S."/>
            <person name="Luque E.M."/>
            <person name="Marcos A.T."/>
            <person name="Martin J."/>
            <person name="McCluskey K."/>
            <person name="Medina H.R."/>
            <person name="Miralles-Duran A."/>
            <person name="Miyazaki A."/>
            <person name="Munoz-Torres E."/>
            <person name="Oguiza J.A."/>
            <person name="Ohm R."/>
            <person name="Olmedo M."/>
            <person name="Orejas M."/>
            <person name="Ortiz-Castellanos L."/>
            <person name="Pisabarro A.G."/>
            <person name="Rodriguez-Romero J."/>
            <person name="Ruiz-Herrera J."/>
            <person name="Ruiz-Vazquez R."/>
            <person name="Sanz C."/>
            <person name="Schackwitz W."/>
            <person name="Schmutz J."/>
            <person name="Shahriari M."/>
            <person name="Shelest E."/>
            <person name="Silva-Franco F."/>
            <person name="Soanes D."/>
            <person name="Syed K."/>
            <person name="Tagua V.G."/>
            <person name="Talbot N.J."/>
            <person name="Thon M."/>
            <person name="De vries R.P."/>
            <person name="Wiebenga A."/>
            <person name="Yadav J.S."/>
            <person name="Braun E.L."/>
            <person name="Baker S."/>
            <person name="Garre V."/>
            <person name="Horwitz B."/>
            <person name="Torres-Martinez S."/>
            <person name="Idnurm A."/>
            <person name="Herrera-Estrella A."/>
            <person name="Gabaldon T."/>
            <person name="Grigoriev I.V."/>
        </authorList>
    </citation>
    <scope>NUCLEOTIDE SEQUENCE [LARGE SCALE GENOMIC DNA]</scope>
    <source>
        <strain evidence="2">NRRL 1555(-)</strain>
    </source>
</reference>
<name>A0A167MWG7_PHYB8</name>
<protein>
    <submittedName>
        <fullName evidence="1">Uncharacterized protein</fullName>
    </submittedName>
</protein>
<dbReference type="InParanoid" id="A0A167MWG7"/>
<evidence type="ECO:0000313" key="2">
    <source>
        <dbReference type="Proteomes" id="UP000077315"/>
    </source>
</evidence>
<accession>A0A167MWG7</accession>
<dbReference type="EMBL" id="KV440979">
    <property type="protein sequence ID" value="OAD74269.1"/>
    <property type="molecule type" value="Genomic_DNA"/>
</dbReference>
<dbReference type="AlphaFoldDB" id="A0A167MWG7"/>